<accession>A0A1V1NSD1</accession>
<name>A0A1V1NSD1_9BACT</name>
<dbReference type="PROSITE" id="PS50853">
    <property type="entry name" value="FN3"/>
    <property type="match status" value="1"/>
</dbReference>
<feature type="non-terminal residue" evidence="2">
    <location>
        <position position="1"/>
    </location>
</feature>
<organism evidence="2 3">
    <name type="scientific">Candidatus Magnetoglobus multicellularis str. Araruama</name>
    <dbReference type="NCBI Taxonomy" id="890399"/>
    <lineage>
        <taxon>Bacteria</taxon>
        <taxon>Pseudomonadati</taxon>
        <taxon>Thermodesulfobacteriota</taxon>
        <taxon>Desulfobacteria</taxon>
        <taxon>Desulfobacterales</taxon>
        <taxon>Desulfobacteraceae</taxon>
        <taxon>Candidatus Magnetoglobus</taxon>
    </lineage>
</organism>
<dbReference type="SMART" id="SM00060">
    <property type="entry name" value="FN3"/>
    <property type="match status" value="1"/>
</dbReference>
<dbReference type="InterPro" id="IPR036116">
    <property type="entry name" value="FN3_sf"/>
</dbReference>
<comment type="caution">
    <text evidence="2">The sequence shown here is derived from an EMBL/GenBank/DDBJ whole genome shotgun (WGS) entry which is preliminary data.</text>
</comment>
<dbReference type="AlphaFoldDB" id="A0A1V1NSD1"/>
<dbReference type="EMBL" id="ATBP01002868">
    <property type="protein sequence ID" value="ETR65396.1"/>
    <property type="molecule type" value="Genomic_DNA"/>
</dbReference>
<dbReference type="Proteomes" id="UP000189670">
    <property type="component" value="Unassembled WGS sequence"/>
</dbReference>
<proteinExistence type="predicted"/>
<evidence type="ECO:0000313" key="2">
    <source>
        <dbReference type="EMBL" id="ETR65396.1"/>
    </source>
</evidence>
<dbReference type="Pfam" id="PF00041">
    <property type="entry name" value="fn3"/>
    <property type="match status" value="1"/>
</dbReference>
<dbReference type="InterPro" id="IPR003961">
    <property type="entry name" value="FN3_dom"/>
</dbReference>
<reference evidence="3" key="1">
    <citation type="submission" date="2012-11" db="EMBL/GenBank/DDBJ databases">
        <authorList>
            <person name="Lucero-Rivera Y.E."/>
            <person name="Tovar-Ramirez D."/>
        </authorList>
    </citation>
    <scope>NUCLEOTIDE SEQUENCE [LARGE SCALE GENOMIC DNA]</scope>
    <source>
        <strain evidence="3">Araruama</strain>
    </source>
</reference>
<dbReference type="InterPro" id="IPR013783">
    <property type="entry name" value="Ig-like_fold"/>
</dbReference>
<evidence type="ECO:0000313" key="3">
    <source>
        <dbReference type="Proteomes" id="UP000189670"/>
    </source>
</evidence>
<dbReference type="SUPFAM" id="SSF49265">
    <property type="entry name" value="Fibronectin type III"/>
    <property type="match status" value="1"/>
</dbReference>
<dbReference type="CDD" id="cd00063">
    <property type="entry name" value="FN3"/>
    <property type="match status" value="1"/>
</dbReference>
<dbReference type="Gene3D" id="2.60.40.10">
    <property type="entry name" value="Immunoglobulins"/>
    <property type="match status" value="1"/>
</dbReference>
<feature type="domain" description="Fibronectin type-III" evidence="1">
    <location>
        <begin position="29"/>
        <end position="128"/>
    </location>
</feature>
<evidence type="ECO:0000259" key="1">
    <source>
        <dbReference type="PROSITE" id="PS50853"/>
    </source>
</evidence>
<sequence>ALYTSNSQLRSFLDLKQTGDSWSETQTLPVSDVTTGSITDKSITLFWAQVSDTFPNGGIEISYAKAGESFAPIYPLIPKLDQEFTINGLLPGTQYQFRIRNCTDSHFENNNKIYSEYSTTVTATTTGTSPTLDDYIEEGRQYLRNATLQSAIQANKSFENALAIRPDRDEALLFHAITRFAPLLDLEQNYSAGMPIDNVKELLDVYGIDQEGRDIDNWFADSKRDTQWNQTLLDDSPSPAEIQTYIQSIWISEIDAALDELGSRVCRLVRLKLSGSWPPKLLLLMINVSNWGRFNKISKILPWRLLLLMSRYCSWS</sequence>
<protein>
    <recommendedName>
        <fullName evidence="1">Fibronectin type-III domain-containing protein</fullName>
    </recommendedName>
</protein>
<feature type="non-terminal residue" evidence="2">
    <location>
        <position position="316"/>
    </location>
</feature>
<gene>
    <name evidence="2" type="ORF">OMM_14323</name>
</gene>